<reference evidence="1" key="1">
    <citation type="journal article" date="2015" name="Nature">
        <title>Complex archaea that bridge the gap between prokaryotes and eukaryotes.</title>
        <authorList>
            <person name="Spang A."/>
            <person name="Saw J.H."/>
            <person name="Jorgensen S.L."/>
            <person name="Zaremba-Niedzwiedzka K."/>
            <person name="Martijn J."/>
            <person name="Lind A.E."/>
            <person name="van Eijk R."/>
            <person name="Schleper C."/>
            <person name="Guy L."/>
            <person name="Ettema T.J."/>
        </authorList>
    </citation>
    <scope>NUCLEOTIDE SEQUENCE</scope>
</reference>
<comment type="caution">
    <text evidence="1">The sequence shown here is derived from an EMBL/GenBank/DDBJ whole genome shotgun (WGS) entry which is preliminary data.</text>
</comment>
<accession>A0A0F9IIA8</accession>
<name>A0A0F9IIA8_9ZZZZ</name>
<dbReference type="AlphaFoldDB" id="A0A0F9IIA8"/>
<proteinExistence type="predicted"/>
<evidence type="ECO:0000313" key="1">
    <source>
        <dbReference type="EMBL" id="KKM27326.1"/>
    </source>
</evidence>
<dbReference type="EMBL" id="LAZR01012343">
    <property type="protein sequence ID" value="KKM27326.1"/>
    <property type="molecule type" value="Genomic_DNA"/>
</dbReference>
<organism evidence="1">
    <name type="scientific">marine sediment metagenome</name>
    <dbReference type="NCBI Taxonomy" id="412755"/>
    <lineage>
        <taxon>unclassified sequences</taxon>
        <taxon>metagenomes</taxon>
        <taxon>ecological metagenomes</taxon>
    </lineage>
</organism>
<gene>
    <name evidence="1" type="ORF">LCGC14_1575850</name>
</gene>
<protein>
    <submittedName>
        <fullName evidence="1">Uncharacterized protein</fullName>
    </submittedName>
</protein>
<sequence length="48" mass="5229">MEVKFNRRTVIILAIVAVVLVTALVTGNSEFAETLLDKVPWDSLIGGE</sequence>